<dbReference type="InterPro" id="IPR005511">
    <property type="entry name" value="SMP-30"/>
</dbReference>
<evidence type="ECO:0000256" key="1">
    <source>
        <dbReference type="PIRSR" id="PIRSR605511-1"/>
    </source>
</evidence>
<dbReference type="GO" id="GO:0046872">
    <property type="term" value="F:metal ion binding"/>
    <property type="evidence" value="ECO:0007669"/>
    <property type="project" value="UniProtKB-KW"/>
</dbReference>
<dbReference type="PANTHER" id="PTHR47572">
    <property type="entry name" value="LIPOPROTEIN-RELATED"/>
    <property type="match status" value="1"/>
</dbReference>
<comment type="caution">
    <text evidence="4">The sequence shown here is derived from an EMBL/GenBank/DDBJ whole genome shotgun (WGS) entry which is preliminary data.</text>
</comment>
<dbReference type="Pfam" id="PF17874">
    <property type="entry name" value="TPR_MalT"/>
    <property type="match status" value="1"/>
</dbReference>
<dbReference type="Pfam" id="PF08450">
    <property type="entry name" value="SGL"/>
    <property type="match status" value="1"/>
</dbReference>
<dbReference type="EMBL" id="SGXM01000002">
    <property type="protein sequence ID" value="RZT39247.1"/>
    <property type="molecule type" value="Genomic_DNA"/>
</dbReference>
<dbReference type="Proteomes" id="UP000291078">
    <property type="component" value="Unassembled WGS sequence"/>
</dbReference>
<dbReference type="PROSITE" id="PS50043">
    <property type="entry name" value="HTH_LUXR_2"/>
    <property type="match status" value="1"/>
</dbReference>
<accession>A0A4Q7S0T7</accession>
<dbReference type="InterPro" id="IPR041617">
    <property type="entry name" value="TPR_MalT"/>
</dbReference>
<dbReference type="AlphaFoldDB" id="A0A4Q7S0T7"/>
<feature type="active site" description="Proton donor/acceptor" evidence="1">
    <location>
        <position position="225"/>
    </location>
</feature>
<dbReference type="PANTHER" id="PTHR47572:SF5">
    <property type="entry name" value="BLR2277 PROTEIN"/>
    <property type="match status" value="1"/>
</dbReference>
<evidence type="ECO:0000259" key="3">
    <source>
        <dbReference type="PROSITE" id="PS50043"/>
    </source>
</evidence>
<dbReference type="SUPFAM" id="SSF46894">
    <property type="entry name" value="C-terminal effector domain of the bipartite response regulators"/>
    <property type="match status" value="1"/>
</dbReference>
<dbReference type="PROSITE" id="PS00622">
    <property type="entry name" value="HTH_LUXR_1"/>
    <property type="match status" value="1"/>
</dbReference>
<dbReference type="Gene3D" id="1.25.40.10">
    <property type="entry name" value="Tetratricopeptide repeat domain"/>
    <property type="match status" value="1"/>
</dbReference>
<keyword evidence="5" id="KW-1185">Reference proteome</keyword>
<dbReference type="Gene3D" id="1.10.10.10">
    <property type="entry name" value="Winged helix-like DNA-binding domain superfamily/Winged helix DNA-binding domain"/>
    <property type="match status" value="1"/>
</dbReference>
<dbReference type="SMART" id="SM00421">
    <property type="entry name" value="HTH_LUXR"/>
    <property type="match status" value="1"/>
</dbReference>
<dbReference type="InterPro" id="IPR016032">
    <property type="entry name" value="Sig_transdc_resp-reg_C-effctor"/>
</dbReference>
<reference evidence="4 5" key="1">
    <citation type="journal article" date="2015" name="Stand. Genomic Sci.">
        <title>Genomic Encyclopedia of Bacterial and Archaeal Type Strains, Phase III: the genomes of soil and plant-associated and newly described type strains.</title>
        <authorList>
            <person name="Whitman W.B."/>
            <person name="Woyke T."/>
            <person name="Klenk H.P."/>
            <person name="Zhou Y."/>
            <person name="Lilburn T.G."/>
            <person name="Beck B.J."/>
            <person name="De Vos P."/>
            <person name="Vandamme P."/>
            <person name="Eisen J.A."/>
            <person name="Garrity G."/>
            <person name="Hugenholtz P."/>
            <person name="Kyrpides N.C."/>
        </authorList>
    </citation>
    <scope>NUCLEOTIDE SEQUENCE [LARGE SCALE GENOMIC DNA]</scope>
    <source>
        <strain evidence="4 5">ASC-9842</strain>
    </source>
</reference>
<feature type="binding site" evidence="2">
    <location>
        <position position="45"/>
    </location>
    <ligand>
        <name>a divalent metal cation</name>
        <dbReference type="ChEBI" id="CHEBI:60240"/>
    </ligand>
</feature>
<name>A0A4Q7S0T7_9BURK</name>
<dbReference type="InterPro" id="IPR013658">
    <property type="entry name" value="SGL"/>
</dbReference>
<evidence type="ECO:0000313" key="4">
    <source>
        <dbReference type="EMBL" id="RZT39247.1"/>
    </source>
</evidence>
<dbReference type="Pfam" id="PF00196">
    <property type="entry name" value="GerE"/>
    <property type="match status" value="1"/>
</dbReference>
<keyword evidence="2" id="KW-0862">Zinc</keyword>
<evidence type="ECO:0000256" key="2">
    <source>
        <dbReference type="PIRSR" id="PIRSR605511-2"/>
    </source>
</evidence>
<feature type="binding site" evidence="2">
    <location>
        <position position="130"/>
    </location>
    <ligand>
        <name>substrate</name>
    </ligand>
</feature>
<dbReference type="InterPro" id="IPR000792">
    <property type="entry name" value="Tscrpt_reg_LuxR_C"/>
</dbReference>
<protein>
    <submittedName>
        <fullName evidence="4">Sugar lactone lactonase YvrE</fullName>
    </submittedName>
</protein>
<gene>
    <name evidence="4" type="ORF">EV147_2442</name>
</gene>
<dbReference type="InterPro" id="IPR011990">
    <property type="entry name" value="TPR-like_helical_dom_sf"/>
</dbReference>
<sequence length="598" mass="64740">MFLLHPPVVREATLFSSLPARYRDARRTDWSDANQGGRAIDSFLEGPVVDDAGNLYVSDIPNGRIFRIDAAGAWELVAEWDGEPNGMKFLGQHELLVTDYRNGLMRVDTRTGSVRPHLGRRNTESFKGVNDLTLDTRGNVYFTDQGQTGLHDPTGRVYRLTPEGRLDLLLHNVPSPNGIVLSPDERFLFVAVTRGNCVWRMPLQADGNVSKTGQFFTSHGPSGPDGLAMDQSGRLLVANPGLAYVWVLNHRAEPVEVIRGPAGHSLTNLAFGGADRKTLYITDSTAGAILSIGRLVNDTLPFAKMTGPVDSMTTCHILSARIALARGDRDLWQRRLLELEELGGQMPSPRAVCSAWLERARVATLDGALDAAAQALRAAEQHGAWEALDDAGYGNEVDIPAVARWRLDIARGQHRTASVALAGAIAVAVAQQRHWRLLKLRLLHAMALDGAAQADTALDTLTDALRLASHEGLVRSFLDEGPALVVLLQRWQQARGAASQAHGVAPGFVPGLLARMGAGATAAAPPPTTPDAGPDALTLRERDVVQMLSHGHRNRAIAEKLFVSELTVKSHLRRISAKLGAQSRTEVVAIARQRGLLD</sequence>
<feature type="binding site" evidence="2">
    <location>
        <position position="225"/>
    </location>
    <ligand>
        <name>a divalent metal cation</name>
        <dbReference type="ChEBI" id="CHEBI:60240"/>
    </ligand>
</feature>
<dbReference type="InterPro" id="IPR036388">
    <property type="entry name" value="WH-like_DNA-bd_sf"/>
</dbReference>
<dbReference type="InterPro" id="IPR011042">
    <property type="entry name" value="6-blade_b-propeller_TolB-like"/>
</dbReference>
<dbReference type="Gene3D" id="2.120.10.30">
    <property type="entry name" value="TolB, C-terminal domain"/>
    <property type="match status" value="1"/>
</dbReference>
<organism evidence="4 5">
    <name type="scientific">Cupriavidus agavae</name>
    <dbReference type="NCBI Taxonomy" id="1001822"/>
    <lineage>
        <taxon>Bacteria</taxon>
        <taxon>Pseudomonadati</taxon>
        <taxon>Pseudomonadota</taxon>
        <taxon>Betaproteobacteria</taxon>
        <taxon>Burkholderiales</taxon>
        <taxon>Burkholderiaceae</taxon>
        <taxon>Cupriavidus</taxon>
    </lineage>
</organism>
<keyword evidence="2" id="KW-0479">Metal-binding</keyword>
<feature type="domain" description="HTH luxR-type" evidence="3">
    <location>
        <begin position="530"/>
        <end position="595"/>
    </location>
</feature>
<dbReference type="SUPFAM" id="SSF63829">
    <property type="entry name" value="Calcium-dependent phosphotriesterase"/>
    <property type="match status" value="1"/>
</dbReference>
<evidence type="ECO:0000313" key="5">
    <source>
        <dbReference type="Proteomes" id="UP000291078"/>
    </source>
</evidence>
<feature type="binding site" evidence="2">
    <location>
        <position position="177"/>
    </location>
    <ligand>
        <name>a divalent metal cation</name>
        <dbReference type="ChEBI" id="CHEBI:60240"/>
    </ligand>
</feature>
<comment type="cofactor">
    <cofactor evidence="2">
        <name>Zn(2+)</name>
        <dbReference type="ChEBI" id="CHEBI:29105"/>
    </cofactor>
    <text evidence="2">Binds 1 divalent metal cation per subunit.</text>
</comment>
<dbReference type="CDD" id="cd06170">
    <property type="entry name" value="LuxR_C_like"/>
    <property type="match status" value="1"/>
</dbReference>
<dbReference type="GO" id="GO:0006355">
    <property type="term" value="P:regulation of DNA-templated transcription"/>
    <property type="evidence" value="ECO:0007669"/>
    <property type="project" value="InterPro"/>
</dbReference>
<dbReference type="GO" id="GO:0003677">
    <property type="term" value="F:DNA binding"/>
    <property type="evidence" value="ECO:0007669"/>
    <property type="project" value="InterPro"/>
</dbReference>
<dbReference type="PRINTS" id="PR01790">
    <property type="entry name" value="SMP30FAMILY"/>
</dbReference>
<dbReference type="PRINTS" id="PR00038">
    <property type="entry name" value="HTHLUXR"/>
</dbReference>
<dbReference type="InterPro" id="IPR051262">
    <property type="entry name" value="SMP-30/CGR1_Lactonase"/>
</dbReference>
<proteinExistence type="predicted"/>